<dbReference type="Proteomes" id="UP001177003">
    <property type="component" value="Chromosome 0"/>
</dbReference>
<dbReference type="EMBL" id="OX465086">
    <property type="protein sequence ID" value="CAI9263030.1"/>
    <property type="molecule type" value="Genomic_DNA"/>
</dbReference>
<protein>
    <submittedName>
        <fullName evidence="1">Uncharacterized protein</fullName>
    </submittedName>
</protein>
<accession>A0AA35V1P3</accession>
<keyword evidence="2" id="KW-1185">Reference proteome</keyword>
<sequence>MVSAHPLGRELTFEELESFQFQFGFFPKHSVQIPLPNALLFSPPYGKVSIPISLFEVGLCLPTMDFFNLIIHEYGFSVTKQTLVSINEIVGYKLLYHALFHQSTVPAFKYFFNASTHSGTQNLSRRRGVPTLIQDKKNPKRTGRRSFYW</sequence>
<proteinExistence type="predicted"/>
<evidence type="ECO:0000313" key="1">
    <source>
        <dbReference type="EMBL" id="CAI9263030.1"/>
    </source>
</evidence>
<gene>
    <name evidence="1" type="ORF">LSALG_LOCUS3734</name>
</gene>
<dbReference type="AlphaFoldDB" id="A0AA35V1P3"/>
<organism evidence="1 2">
    <name type="scientific">Lactuca saligna</name>
    <name type="common">Willowleaf lettuce</name>
    <dbReference type="NCBI Taxonomy" id="75948"/>
    <lineage>
        <taxon>Eukaryota</taxon>
        <taxon>Viridiplantae</taxon>
        <taxon>Streptophyta</taxon>
        <taxon>Embryophyta</taxon>
        <taxon>Tracheophyta</taxon>
        <taxon>Spermatophyta</taxon>
        <taxon>Magnoliopsida</taxon>
        <taxon>eudicotyledons</taxon>
        <taxon>Gunneridae</taxon>
        <taxon>Pentapetalae</taxon>
        <taxon>asterids</taxon>
        <taxon>campanulids</taxon>
        <taxon>Asterales</taxon>
        <taxon>Asteraceae</taxon>
        <taxon>Cichorioideae</taxon>
        <taxon>Cichorieae</taxon>
        <taxon>Lactucinae</taxon>
        <taxon>Lactuca</taxon>
    </lineage>
</organism>
<name>A0AA35V1P3_LACSI</name>
<evidence type="ECO:0000313" key="2">
    <source>
        <dbReference type="Proteomes" id="UP001177003"/>
    </source>
</evidence>
<reference evidence="1" key="1">
    <citation type="submission" date="2023-04" db="EMBL/GenBank/DDBJ databases">
        <authorList>
            <person name="Vijverberg K."/>
            <person name="Xiong W."/>
            <person name="Schranz E."/>
        </authorList>
    </citation>
    <scope>NUCLEOTIDE SEQUENCE</scope>
</reference>